<evidence type="ECO:0008006" key="4">
    <source>
        <dbReference type="Google" id="ProtNLM"/>
    </source>
</evidence>
<dbReference type="AlphaFoldDB" id="A0A0N8GFH5"/>
<proteinExistence type="predicted"/>
<evidence type="ECO:0000256" key="1">
    <source>
        <dbReference type="SAM" id="SignalP"/>
    </source>
</evidence>
<dbReference type="SUPFAM" id="SSF46626">
    <property type="entry name" value="Cytochrome c"/>
    <property type="match status" value="1"/>
</dbReference>
<gene>
    <name evidence="2" type="ORF">ABB55_20740</name>
</gene>
<evidence type="ECO:0000313" key="3">
    <source>
        <dbReference type="Proteomes" id="UP000048984"/>
    </source>
</evidence>
<dbReference type="Proteomes" id="UP000048984">
    <property type="component" value="Unassembled WGS sequence"/>
</dbReference>
<dbReference type="STRING" id="665126.ABB55_20740"/>
<evidence type="ECO:0000313" key="2">
    <source>
        <dbReference type="EMBL" id="KPL54337.1"/>
    </source>
</evidence>
<accession>A0A0N8GFH5</accession>
<feature type="chain" id="PRO_5006025689" description="Cytochrome c domain-containing protein" evidence="1">
    <location>
        <begin position="35"/>
        <end position="169"/>
    </location>
</feature>
<organism evidence="2 3">
    <name type="scientific">Prosthecodimorpha hirschii</name>
    <dbReference type="NCBI Taxonomy" id="665126"/>
    <lineage>
        <taxon>Bacteria</taxon>
        <taxon>Pseudomonadati</taxon>
        <taxon>Pseudomonadota</taxon>
        <taxon>Alphaproteobacteria</taxon>
        <taxon>Hyphomicrobiales</taxon>
        <taxon>Ancalomicrobiaceae</taxon>
        <taxon>Prosthecodimorpha</taxon>
    </lineage>
</organism>
<dbReference type="Gene3D" id="1.10.760.10">
    <property type="entry name" value="Cytochrome c-like domain"/>
    <property type="match status" value="1"/>
</dbReference>
<comment type="caution">
    <text evidence="2">The sequence shown here is derived from an EMBL/GenBank/DDBJ whole genome shotgun (WGS) entry which is preliminary data.</text>
</comment>
<dbReference type="GO" id="GO:0020037">
    <property type="term" value="F:heme binding"/>
    <property type="evidence" value="ECO:0007669"/>
    <property type="project" value="InterPro"/>
</dbReference>
<reference evidence="2 3" key="2">
    <citation type="submission" date="2015-10" db="EMBL/GenBank/DDBJ databases">
        <title>Draft Genome Sequence of Prosthecomicrobium hirschii ATCC 27832.</title>
        <authorList>
            <person name="Daniel J."/>
            <person name="Givan S.A."/>
            <person name="Brun Y.V."/>
            <person name="Brown P.J."/>
        </authorList>
    </citation>
    <scope>NUCLEOTIDE SEQUENCE [LARGE SCALE GENOMIC DNA]</scope>
    <source>
        <strain evidence="2 3">16</strain>
    </source>
</reference>
<feature type="signal peptide" evidence="1">
    <location>
        <begin position="1"/>
        <end position="34"/>
    </location>
</feature>
<keyword evidence="1" id="KW-0732">Signal</keyword>
<dbReference type="GO" id="GO:0009055">
    <property type="term" value="F:electron transfer activity"/>
    <property type="evidence" value="ECO:0007669"/>
    <property type="project" value="InterPro"/>
</dbReference>
<dbReference type="EMBL" id="LJYW01000001">
    <property type="protein sequence ID" value="KPL54337.1"/>
    <property type="molecule type" value="Genomic_DNA"/>
</dbReference>
<name>A0A0N8GFH5_9HYPH</name>
<keyword evidence="3" id="KW-1185">Reference proteome</keyword>
<dbReference type="RefSeq" id="WP_054360505.1">
    <property type="nucleotide sequence ID" value="NZ_LJYW01000001.1"/>
</dbReference>
<dbReference type="InterPro" id="IPR036909">
    <property type="entry name" value="Cyt_c-like_dom_sf"/>
</dbReference>
<reference evidence="2 3" key="1">
    <citation type="submission" date="2015-09" db="EMBL/GenBank/DDBJ databases">
        <authorList>
            <consortium name="Swine Surveillance"/>
        </authorList>
    </citation>
    <scope>NUCLEOTIDE SEQUENCE [LARGE SCALE GENOMIC DNA]</scope>
    <source>
        <strain evidence="2 3">16</strain>
    </source>
</reference>
<protein>
    <recommendedName>
        <fullName evidence="4">Cytochrome c domain-containing protein</fullName>
    </recommendedName>
</protein>
<sequence length="169" mass="18515">MTPRLPIWRAAVRRASVWRRAALALMLAVAGGLAARAIDPAQAGQDTPATLFMLHCSGCHLSDGSGSVIGRIPPFPNIVGKHLHHRDGRLYLANVPGVINSGLPDEDTARLLNWVLDTWGAKDRPKDAAPFTTEEIGRLRGKTVDDIFVLRNRISVDLRRRGIDVGRYP</sequence>